<gene>
    <name evidence="3" type="ORF">SIID45300_02403</name>
</gene>
<organism evidence="3 4">
    <name type="scientific">Candidatus Magnetaquiglobus chichijimensis</name>
    <dbReference type="NCBI Taxonomy" id="3141448"/>
    <lineage>
        <taxon>Bacteria</taxon>
        <taxon>Pseudomonadati</taxon>
        <taxon>Pseudomonadota</taxon>
        <taxon>Magnetococcia</taxon>
        <taxon>Magnetococcales</taxon>
        <taxon>Candidatus Magnetaquicoccaceae</taxon>
        <taxon>Candidatus Magnetaquiglobus</taxon>
    </lineage>
</organism>
<evidence type="ECO:0000313" key="3">
    <source>
        <dbReference type="EMBL" id="GAB0058063.1"/>
    </source>
</evidence>
<sequence length="116" mass="12178">MPKNWLIVLPALAVVTLPPALAMAMDPATLISVANVVAPLIPDNIGSVISGFFTIGGVLAHMTAALPISSGKSFGKIMHTLAGNYGHAFNAKDIPEMLAKSNNKAEPDFTLPRDRD</sequence>
<feature type="transmembrane region" description="Helical" evidence="1">
    <location>
        <begin position="48"/>
        <end position="68"/>
    </location>
</feature>
<keyword evidence="1" id="KW-1133">Transmembrane helix</keyword>
<dbReference type="RefSeq" id="WP_420905743.1">
    <property type="nucleotide sequence ID" value="NZ_BAAFGK010000004.1"/>
</dbReference>
<name>A0ABQ0CB13_9PROT</name>
<dbReference type="Proteomes" id="UP001628193">
    <property type="component" value="Unassembled WGS sequence"/>
</dbReference>
<reference evidence="3 4" key="1">
    <citation type="submission" date="2024-05" db="EMBL/GenBank/DDBJ databases">
        <authorList>
            <consortium name="Candidatus Magnetaquicoccaceae bacterium FCR-1 genome sequencing consortium"/>
            <person name="Shimoshige H."/>
            <person name="Shimamura S."/>
            <person name="Taoka A."/>
            <person name="Kobayashi H."/>
            <person name="Maekawa T."/>
        </authorList>
    </citation>
    <scope>NUCLEOTIDE SEQUENCE [LARGE SCALE GENOMIC DNA]</scope>
    <source>
        <strain evidence="3 4">FCR-1</strain>
    </source>
</reference>
<reference evidence="3 4" key="2">
    <citation type="submission" date="2024-09" db="EMBL/GenBank/DDBJ databases">
        <title>Draft genome sequence of Candidatus Magnetaquicoccaceae bacterium FCR-1.</title>
        <authorList>
            <person name="Shimoshige H."/>
            <person name="Shimamura S."/>
            <person name="Taoka A."/>
            <person name="Kobayashi H."/>
            <person name="Maekawa T."/>
        </authorList>
    </citation>
    <scope>NUCLEOTIDE SEQUENCE [LARGE SCALE GENOMIC DNA]</scope>
    <source>
        <strain evidence="3 4">FCR-1</strain>
    </source>
</reference>
<comment type="caution">
    <text evidence="3">The sequence shown here is derived from an EMBL/GenBank/DDBJ whole genome shotgun (WGS) entry which is preliminary data.</text>
</comment>
<accession>A0ABQ0CB13</accession>
<keyword evidence="4" id="KW-1185">Reference proteome</keyword>
<proteinExistence type="predicted"/>
<keyword evidence="1" id="KW-0812">Transmembrane</keyword>
<evidence type="ECO:0008006" key="5">
    <source>
        <dbReference type="Google" id="ProtNLM"/>
    </source>
</evidence>
<keyword evidence="1" id="KW-0472">Membrane</keyword>
<feature type="signal peptide" evidence="2">
    <location>
        <begin position="1"/>
        <end position="24"/>
    </location>
</feature>
<evidence type="ECO:0000256" key="2">
    <source>
        <dbReference type="SAM" id="SignalP"/>
    </source>
</evidence>
<dbReference type="EMBL" id="BAAFGK010000004">
    <property type="protein sequence ID" value="GAB0058063.1"/>
    <property type="molecule type" value="Genomic_DNA"/>
</dbReference>
<protein>
    <recommendedName>
        <fullName evidence="5">Secreted protein</fullName>
    </recommendedName>
</protein>
<evidence type="ECO:0000256" key="1">
    <source>
        <dbReference type="SAM" id="Phobius"/>
    </source>
</evidence>
<keyword evidence="2" id="KW-0732">Signal</keyword>
<feature type="chain" id="PRO_5047162912" description="Secreted protein" evidence="2">
    <location>
        <begin position="25"/>
        <end position="116"/>
    </location>
</feature>
<evidence type="ECO:0000313" key="4">
    <source>
        <dbReference type="Proteomes" id="UP001628193"/>
    </source>
</evidence>